<dbReference type="Proteomes" id="UP000295096">
    <property type="component" value="Unassembled WGS sequence"/>
</dbReference>
<evidence type="ECO:0000313" key="1">
    <source>
        <dbReference type="EMBL" id="TDH61184.1"/>
    </source>
</evidence>
<keyword evidence="2" id="KW-1185">Reference proteome</keyword>
<dbReference type="EMBL" id="SMSJ01000025">
    <property type="protein sequence ID" value="TDH61184.1"/>
    <property type="molecule type" value="Genomic_DNA"/>
</dbReference>
<dbReference type="AlphaFoldDB" id="A0A4R5QDF2"/>
<protein>
    <submittedName>
        <fullName evidence="1">Uncharacterized protein</fullName>
    </submittedName>
</protein>
<accession>A0A4R5QDF2</accession>
<gene>
    <name evidence="1" type="ORF">E2C06_18270</name>
</gene>
<organism evidence="1 2">
    <name type="scientific">Dankookia rubra</name>
    <dbReference type="NCBI Taxonomy" id="1442381"/>
    <lineage>
        <taxon>Bacteria</taxon>
        <taxon>Pseudomonadati</taxon>
        <taxon>Pseudomonadota</taxon>
        <taxon>Alphaproteobacteria</taxon>
        <taxon>Acetobacterales</taxon>
        <taxon>Roseomonadaceae</taxon>
        <taxon>Dankookia</taxon>
    </lineage>
</organism>
<sequence length="153" mass="16449">MPDLSPNAVADWLRERDPDVATLPMLGPIDADPAVLQMMVRLGHLLEQALVADAERLSARLRHPATATNLRAALAQSGMARRLRLLDWFGDAGLPERNAVLAVAMSAGPDGDFIRAELQALHRRAVLARVYAPERIQMLLAACQPEGMAGGAA</sequence>
<comment type="caution">
    <text evidence="1">The sequence shown here is derived from an EMBL/GenBank/DDBJ whole genome shotgun (WGS) entry which is preliminary data.</text>
</comment>
<evidence type="ECO:0000313" key="2">
    <source>
        <dbReference type="Proteomes" id="UP000295096"/>
    </source>
</evidence>
<reference evidence="1 2" key="1">
    <citation type="journal article" date="2016" name="J. Microbiol.">
        <title>Dankookia rubra gen. nov., sp. nov., an alphaproteobacterium isolated from sediment of a shallow stream.</title>
        <authorList>
            <person name="Kim W.H."/>
            <person name="Kim D.H."/>
            <person name="Kang K."/>
            <person name="Ahn T.Y."/>
        </authorList>
    </citation>
    <scope>NUCLEOTIDE SEQUENCE [LARGE SCALE GENOMIC DNA]</scope>
    <source>
        <strain evidence="1 2">JCM30602</strain>
    </source>
</reference>
<dbReference type="RefSeq" id="WP_133290051.1">
    <property type="nucleotide sequence ID" value="NZ_SMSJ01000025.1"/>
</dbReference>
<proteinExistence type="predicted"/>
<dbReference type="OrthoDB" id="7282719at2"/>
<name>A0A4R5QDF2_9PROT</name>